<dbReference type="OrthoDB" id="2649950at2759"/>
<feature type="region of interest" description="Disordered" evidence="1">
    <location>
        <begin position="458"/>
        <end position="490"/>
    </location>
</feature>
<dbReference type="Proteomes" id="UP000298030">
    <property type="component" value="Unassembled WGS sequence"/>
</dbReference>
<evidence type="ECO:0000256" key="1">
    <source>
        <dbReference type="SAM" id="MobiDB-lite"/>
    </source>
</evidence>
<organism evidence="2 3">
    <name type="scientific">Coprinellus micaceus</name>
    <name type="common">Glistening ink-cap mushroom</name>
    <name type="synonym">Coprinus micaceus</name>
    <dbReference type="NCBI Taxonomy" id="71717"/>
    <lineage>
        <taxon>Eukaryota</taxon>
        <taxon>Fungi</taxon>
        <taxon>Dikarya</taxon>
        <taxon>Basidiomycota</taxon>
        <taxon>Agaricomycotina</taxon>
        <taxon>Agaricomycetes</taxon>
        <taxon>Agaricomycetidae</taxon>
        <taxon>Agaricales</taxon>
        <taxon>Agaricineae</taxon>
        <taxon>Psathyrellaceae</taxon>
        <taxon>Coprinellus</taxon>
    </lineage>
</organism>
<feature type="compositionally biased region" description="Acidic residues" evidence="1">
    <location>
        <begin position="463"/>
        <end position="472"/>
    </location>
</feature>
<dbReference type="EMBL" id="QPFP01000007">
    <property type="protein sequence ID" value="TEB35734.1"/>
    <property type="molecule type" value="Genomic_DNA"/>
</dbReference>
<name>A0A4Y7TP74_COPMI</name>
<evidence type="ECO:0000313" key="3">
    <source>
        <dbReference type="Proteomes" id="UP000298030"/>
    </source>
</evidence>
<reference evidence="2 3" key="1">
    <citation type="journal article" date="2019" name="Nat. Ecol. Evol.">
        <title>Megaphylogeny resolves global patterns of mushroom evolution.</title>
        <authorList>
            <person name="Varga T."/>
            <person name="Krizsan K."/>
            <person name="Foldi C."/>
            <person name="Dima B."/>
            <person name="Sanchez-Garcia M."/>
            <person name="Sanchez-Ramirez S."/>
            <person name="Szollosi G.J."/>
            <person name="Szarkandi J.G."/>
            <person name="Papp V."/>
            <person name="Albert L."/>
            <person name="Andreopoulos W."/>
            <person name="Angelini C."/>
            <person name="Antonin V."/>
            <person name="Barry K.W."/>
            <person name="Bougher N.L."/>
            <person name="Buchanan P."/>
            <person name="Buyck B."/>
            <person name="Bense V."/>
            <person name="Catcheside P."/>
            <person name="Chovatia M."/>
            <person name="Cooper J."/>
            <person name="Damon W."/>
            <person name="Desjardin D."/>
            <person name="Finy P."/>
            <person name="Geml J."/>
            <person name="Haridas S."/>
            <person name="Hughes K."/>
            <person name="Justo A."/>
            <person name="Karasinski D."/>
            <person name="Kautmanova I."/>
            <person name="Kiss B."/>
            <person name="Kocsube S."/>
            <person name="Kotiranta H."/>
            <person name="LaButti K.M."/>
            <person name="Lechner B.E."/>
            <person name="Liimatainen K."/>
            <person name="Lipzen A."/>
            <person name="Lukacs Z."/>
            <person name="Mihaltcheva S."/>
            <person name="Morgado L.N."/>
            <person name="Niskanen T."/>
            <person name="Noordeloos M.E."/>
            <person name="Ohm R.A."/>
            <person name="Ortiz-Santana B."/>
            <person name="Ovrebo C."/>
            <person name="Racz N."/>
            <person name="Riley R."/>
            <person name="Savchenko A."/>
            <person name="Shiryaev A."/>
            <person name="Soop K."/>
            <person name="Spirin V."/>
            <person name="Szebenyi C."/>
            <person name="Tomsovsky M."/>
            <person name="Tulloss R.E."/>
            <person name="Uehling J."/>
            <person name="Grigoriev I.V."/>
            <person name="Vagvolgyi C."/>
            <person name="Papp T."/>
            <person name="Martin F.M."/>
            <person name="Miettinen O."/>
            <person name="Hibbett D.S."/>
            <person name="Nagy L.G."/>
        </authorList>
    </citation>
    <scope>NUCLEOTIDE SEQUENCE [LARGE SCALE GENOMIC DNA]</scope>
    <source>
        <strain evidence="2 3">FP101781</strain>
    </source>
</reference>
<sequence>MSATMPLPRPRLSSLLAALDSFKLRKESQPVMLIITPGSVAANLKSKRSGTITWADGNDQTTPSTLAGTITSSSNSETVSPVKKRRLWGRAGKEPREAVGCMTDHASRPRTLEGVNTSDGAQEPFYTHSNVSSLDLWAPVEGTNAACDSGMSSCTSHEEAWRAAAPAEEVLQVLLNYCPPGPQPPTDSVADMLCSIQPKVVCGGEYDEGKTFAERDNDALRDYFAVRTNIVLTSACPEVAPHIVVTPAEETVDGFYVPYRNRVDYHLQNPFLLTVPWCDPIRLARKPYLEEHCYWPVPRTHDGRASTVFGIPPRVFCRSQFNYLTEVTANERLTMYHVVTALQRHRLKAVAIQACEQAQNQRWRYEDEAFLETLDKQFQWSDPAEPLLKCAGYPGVVIFDSPNPFTAPHIMLCTPPQQDPWVPYATATNDPQDGGFGRYLIVPSPHVSFVNMEGSPFYNQLDSSDEDYEYESCDSPSEPASPEPVTPMELEDDDRYLSWGLTDVHDDRDDDEEDINYGSPCIESAPEDIPWNISSKMDEIQELPARPGKSIFYFDDEEEDELPPLDDWYLSVAQRNGVLLSA</sequence>
<proteinExistence type="predicted"/>
<accession>A0A4Y7TP74</accession>
<keyword evidence="3" id="KW-1185">Reference proteome</keyword>
<protein>
    <submittedName>
        <fullName evidence="2">Uncharacterized protein</fullName>
    </submittedName>
</protein>
<dbReference type="AlphaFoldDB" id="A0A4Y7TP74"/>
<comment type="caution">
    <text evidence="2">The sequence shown here is derived from an EMBL/GenBank/DDBJ whole genome shotgun (WGS) entry which is preliminary data.</text>
</comment>
<evidence type="ECO:0000313" key="2">
    <source>
        <dbReference type="EMBL" id="TEB35734.1"/>
    </source>
</evidence>
<gene>
    <name evidence="2" type="ORF">FA13DRAFT_1373877</name>
</gene>